<feature type="compositionally biased region" description="Basic residues" evidence="1">
    <location>
        <begin position="209"/>
        <end position="230"/>
    </location>
</feature>
<feature type="signal peptide" evidence="2">
    <location>
        <begin position="1"/>
        <end position="20"/>
    </location>
</feature>
<dbReference type="EMBL" id="JAKQYM010000001">
    <property type="protein sequence ID" value="MCI2227762.1"/>
    <property type="molecule type" value="Genomic_DNA"/>
</dbReference>
<accession>A0A9X1VKE4</accession>
<sequence>MKKGVLILIGMFMMVSTVEAKNGNELPNRIGFNYSYDNSVNFIERGIEFFVFTNGDFDFNTLSNSSYYDYNGKRTRRTVGVKIDRDFRGRIRRVGNVFINYDLRGNVTRIGNIFMRYNRGKLTKVGDLQIRYDRMGYPVFYGNVKNYYYDNDIKINLSFGDVFEYNDTYFYKRDFRSNYSQIREDNNFYYYKAKPNAKIGKRSKILKRRKPVSKKVQKKIVKRNTNHSYRKSNDRKTPVAKRKTNIKETKRVTTRKRN</sequence>
<name>A0A9X1VKE4_9FLAO</name>
<evidence type="ECO:0000313" key="4">
    <source>
        <dbReference type="Proteomes" id="UP001139369"/>
    </source>
</evidence>
<protein>
    <submittedName>
        <fullName evidence="3">Uncharacterized protein</fullName>
    </submittedName>
</protein>
<evidence type="ECO:0000256" key="1">
    <source>
        <dbReference type="SAM" id="MobiDB-lite"/>
    </source>
</evidence>
<gene>
    <name evidence="3" type="ORF">MC378_01195</name>
</gene>
<feature type="region of interest" description="Disordered" evidence="1">
    <location>
        <begin position="209"/>
        <end position="258"/>
    </location>
</feature>
<organism evidence="3 4">
    <name type="scientific">Polaribacter marinus</name>
    <dbReference type="NCBI Taxonomy" id="2916838"/>
    <lineage>
        <taxon>Bacteria</taxon>
        <taxon>Pseudomonadati</taxon>
        <taxon>Bacteroidota</taxon>
        <taxon>Flavobacteriia</taxon>
        <taxon>Flavobacteriales</taxon>
        <taxon>Flavobacteriaceae</taxon>
    </lineage>
</organism>
<keyword evidence="4" id="KW-1185">Reference proteome</keyword>
<dbReference type="AlphaFoldDB" id="A0A9X1VKE4"/>
<proteinExistence type="predicted"/>
<dbReference type="RefSeq" id="WP_242176884.1">
    <property type="nucleotide sequence ID" value="NZ_JAKQYM010000001.1"/>
</dbReference>
<feature type="chain" id="PRO_5040755059" evidence="2">
    <location>
        <begin position="21"/>
        <end position="258"/>
    </location>
</feature>
<dbReference type="Proteomes" id="UP001139369">
    <property type="component" value="Unassembled WGS sequence"/>
</dbReference>
<keyword evidence="2" id="KW-0732">Signal</keyword>
<comment type="caution">
    <text evidence="3">The sequence shown here is derived from an EMBL/GenBank/DDBJ whole genome shotgun (WGS) entry which is preliminary data.</text>
</comment>
<evidence type="ECO:0000313" key="3">
    <source>
        <dbReference type="EMBL" id="MCI2227762.1"/>
    </source>
</evidence>
<reference evidence="3" key="1">
    <citation type="submission" date="2022-02" db="EMBL/GenBank/DDBJ databases">
        <title>Polaribacter sp. MSW13, isolated from seawater.</title>
        <authorList>
            <person name="Kristyanto S."/>
            <person name="Jung J."/>
            <person name="Jeon C.O."/>
        </authorList>
    </citation>
    <scope>NUCLEOTIDE SEQUENCE</scope>
    <source>
        <strain evidence="3">MSW13</strain>
    </source>
</reference>
<evidence type="ECO:0000256" key="2">
    <source>
        <dbReference type="SAM" id="SignalP"/>
    </source>
</evidence>